<feature type="region of interest" description="Disordered" evidence="1">
    <location>
        <begin position="1"/>
        <end position="28"/>
    </location>
</feature>
<evidence type="ECO:0000256" key="1">
    <source>
        <dbReference type="SAM" id="MobiDB-lite"/>
    </source>
</evidence>
<comment type="caution">
    <text evidence="2">The sequence shown here is derived from an EMBL/GenBank/DDBJ whole genome shotgun (WGS) entry which is preliminary data.</text>
</comment>
<protein>
    <submittedName>
        <fullName evidence="2">Uncharacterized protein</fullName>
    </submittedName>
</protein>
<reference evidence="2 3" key="1">
    <citation type="submission" date="2022-12" db="EMBL/GenBank/DDBJ databases">
        <title>Chromosome-scale assembly of the Ensete ventricosum genome.</title>
        <authorList>
            <person name="Dussert Y."/>
            <person name="Stocks J."/>
            <person name="Wendawek A."/>
            <person name="Woldeyes F."/>
            <person name="Nichols R.A."/>
            <person name="Borrell J.S."/>
        </authorList>
    </citation>
    <scope>NUCLEOTIDE SEQUENCE [LARGE SCALE GENOMIC DNA]</scope>
    <source>
        <strain evidence="3">cv. Maze</strain>
        <tissue evidence="2">Seeds</tissue>
    </source>
</reference>
<dbReference type="Proteomes" id="UP001222027">
    <property type="component" value="Unassembled WGS sequence"/>
</dbReference>
<feature type="compositionally biased region" description="Basic and acidic residues" evidence="1">
    <location>
        <begin position="14"/>
        <end position="28"/>
    </location>
</feature>
<evidence type="ECO:0000313" key="3">
    <source>
        <dbReference type="Proteomes" id="UP001222027"/>
    </source>
</evidence>
<keyword evidence="3" id="KW-1185">Reference proteome</keyword>
<name>A0AAV8RG93_ENSVE</name>
<accession>A0AAV8RG93</accession>
<organism evidence="2 3">
    <name type="scientific">Ensete ventricosum</name>
    <name type="common">Abyssinian banana</name>
    <name type="synonym">Musa ensete</name>
    <dbReference type="NCBI Taxonomy" id="4639"/>
    <lineage>
        <taxon>Eukaryota</taxon>
        <taxon>Viridiplantae</taxon>
        <taxon>Streptophyta</taxon>
        <taxon>Embryophyta</taxon>
        <taxon>Tracheophyta</taxon>
        <taxon>Spermatophyta</taxon>
        <taxon>Magnoliopsida</taxon>
        <taxon>Liliopsida</taxon>
        <taxon>Zingiberales</taxon>
        <taxon>Musaceae</taxon>
        <taxon>Ensete</taxon>
    </lineage>
</organism>
<evidence type="ECO:0000313" key="2">
    <source>
        <dbReference type="EMBL" id="KAJ8500182.1"/>
    </source>
</evidence>
<dbReference type="AlphaFoldDB" id="A0AAV8RG93"/>
<proteinExistence type="predicted"/>
<sequence>MTGSFPFSPCGEAKVTEESVGKRGGEGGKRALSIALLKREDSCLSSSLTSIDSRFASYGIRHGDVAVPE</sequence>
<dbReference type="EMBL" id="JAQQAF010000003">
    <property type="protein sequence ID" value="KAJ8500182.1"/>
    <property type="molecule type" value="Genomic_DNA"/>
</dbReference>
<gene>
    <name evidence="2" type="ORF">OPV22_010734</name>
</gene>